<reference evidence="2" key="3">
    <citation type="submission" date="2025-09" db="UniProtKB">
        <authorList>
            <consortium name="Ensembl"/>
        </authorList>
    </citation>
    <scope>IDENTIFICATION</scope>
    <source>
        <strain evidence="2">Glennie</strain>
    </source>
</reference>
<dbReference type="PANTHER" id="PTHR34766:SF1">
    <property type="entry name" value="UPF0449 PROTEIN C19ORF25"/>
    <property type="match status" value="1"/>
</dbReference>
<proteinExistence type="inferred from homology"/>
<dbReference type="InterPro" id="IPR028227">
    <property type="entry name" value="UPF0449"/>
</dbReference>
<name>F6UL22_ORNAN</name>
<dbReference type="AlphaFoldDB" id="F6UL22"/>
<evidence type="ECO:0000256" key="1">
    <source>
        <dbReference type="ARBA" id="ARBA00006137"/>
    </source>
</evidence>
<evidence type="ECO:0000313" key="2">
    <source>
        <dbReference type="Ensembl" id="ENSOANP00000008389.2"/>
    </source>
</evidence>
<evidence type="ECO:0000313" key="3">
    <source>
        <dbReference type="Proteomes" id="UP000002279"/>
    </source>
</evidence>
<keyword evidence="3" id="KW-1185">Reference proteome</keyword>
<dbReference type="Proteomes" id="UP000002279">
    <property type="component" value="Chromosome X1"/>
</dbReference>
<dbReference type="HOGENOM" id="CLU_141103_1_0_1"/>
<dbReference type="STRING" id="9258.ENSOANP00000008389"/>
<dbReference type="PANTHER" id="PTHR34766">
    <property type="entry name" value="UPF0449 PROTEIN C19ORF25"/>
    <property type="match status" value="1"/>
</dbReference>
<dbReference type="Pfam" id="PF15136">
    <property type="entry name" value="UPF0449"/>
    <property type="match status" value="1"/>
</dbReference>
<dbReference type="GeneTree" id="ENSGT01030000235617"/>
<reference evidence="2" key="2">
    <citation type="submission" date="2025-08" db="UniProtKB">
        <authorList>
            <consortium name="Ensembl"/>
        </authorList>
    </citation>
    <scope>IDENTIFICATION</scope>
    <source>
        <strain evidence="2">Glennie</strain>
    </source>
</reference>
<accession>F6UL22</accession>
<dbReference type="eggNOG" id="ENOG502SDTN">
    <property type="taxonomic scope" value="Eukaryota"/>
</dbReference>
<sequence>MSSKSKKRMVLPTRPEPPTVEKIVQDVKEAKPSDLVFTSAVEPQEGNLLICLCPSISHHPGICLSAACHLSVSLCPVTLQAVPSWVRPTVHSVQDT</sequence>
<dbReference type="Ensembl" id="ENSOANT00000008391.2">
    <property type="protein sequence ID" value="ENSOANP00000008389.2"/>
    <property type="gene ID" value="ENSOANG00000005274.2"/>
</dbReference>
<reference evidence="2 3" key="1">
    <citation type="journal article" date="2008" name="Nature">
        <title>Genome analysis of the platypus reveals unique signatures of evolution.</title>
        <authorList>
            <person name="Warren W.C."/>
            <person name="Hillier L.W."/>
            <person name="Marshall Graves J.A."/>
            <person name="Birney E."/>
            <person name="Ponting C.P."/>
            <person name="Grutzner F."/>
            <person name="Belov K."/>
            <person name="Miller W."/>
            <person name="Clarke L."/>
            <person name="Chinwalla A.T."/>
            <person name="Yang S.P."/>
            <person name="Heger A."/>
            <person name="Locke D.P."/>
            <person name="Miethke P."/>
            <person name="Waters P.D."/>
            <person name="Veyrunes F."/>
            <person name="Fulton L."/>
            <person name="Fulton B."/>
            <person name="Graves T."/>
            <person name="Wallis J."/>
            <person name="Puente X.S."/>
            <person name="Lopez-Otin C."/>
            <person name="Ordonez G.R."/>
            <person name="Eichler E.E."/>
            <person name="Chen L."/>
            <person name="Cheng Z."/>
            <person name="Deakin J.E."/>
            <person name="Alsop A."/>
            <person name="Thompson K."/>
            <person name="Kirby P."/>
            <person name="Papenfuss A.T."/>
            <person name="Wakefield M.J."/>
            <person name="Olender T."/>
            <person name="Lancet D."/>
            <person name="Huttley G.A."/>
            <person name="Smit A.F."/>
            <person name="Pask A."/>
            <person name="Temple-Smith P."/>
            <person name="Batzer M.A."/>
            <person name="Walker J.A."/>
            <person name="Konkel M.K."/>
            <person name="Harris R.S."/>
            <person name="Whittington C.M."/>
            <person name="Wong E.S."/>
            <person name="Gemmell N.J."/>
            <person name="Buschiazzo E."/>
            <person name="Vargas Jentzsch I.M."/>
            <person name="Merkel A."/>
            <person name="Schmitz J."/>
            <person name="Zemann A."/>
            <person name="Churakov G."/>
            <person name="Kriegs J.O."/>
            <person name="Brosius J."/>
            <person name="Murchison E.P."/>
            <person name="Sachidanandam R."/>
            <person name="Smith C."/>
            <person name="Hannon G.J."/>
            <person name="Tsend-Ayush E."/>
            <person name="McMillan D."/>
            <person name="Attenborough R."/>
            <person name="Rens W."/>
            <person name="Ferguson-Smith M."/>
            <person name="Lefevre C.M."/>
            <person name="Sharp J.A."/>
            <person name="Nicholas K.R."/>
            <person name="Ray D.A."/>
            <person name="Kube M."/>
            <person name="Reinhardt R."/>
            <person name="Pringle T.H."/>
            <person name="Taylor J."/>
            <person name="Jones R.C."/>
            <person name="Nixon B."/>
            <person name="Dacheux J.L."/>
            <person name="Niwa H."/>
            <person name="Sekita Y."/>
            <person name="Huang X."/>
            <person name="Stark A."/>
            <person name="Kheradpour P."/>
            <person name="Kellis M."/>
            <person name="Flicek P."/>
            <person name="Chen Y."/>
            <person name="Webber C."/>
            <person name="Hardison R."/>
            <person name="Nelson J."/>
            <person name="Hallsworth-Pepin K."/>
            <person name="Delehaunty K."/>
            <person name="Markovic C."/>
            <person name="Minx P."/>
            <person name="Feng Y."/>
            <person name="Kremitzki C."/>
            <person name="Mitreva M."/>
            <person name="Glasscock J."/>
            <person name="Wylie T."/>
            <person name="Wohldmann P."/>
            <person name="Thiru P."/>
            <person name="Nhan M.N."/>
            <person name="Pohl C.S."/>
            <person name="Smith S.M."/>
            <person name="Hou S."/>
            <person name="Nefedov M."/>
            <person name="de Jong P.J."/>
            <person name="Renfree M.B."/>
            <person name="Mardis E.R."/>
            <person name="Wilson R.K."/>
        </authorList>
    </citation>
    <scope>NUCLEOTIDE SEQUENCE [LARGE SCALE GENOMIC DNA]</scope>
    <source>
        <strain evidence="2 3">Glennie</strain>
    </source>
</reference>
<dbReference type="Bgee" id="ENSOANG00000005274">
    <property type="expression patterns" value="Expressed in testis and 8 other cell types or tissues"/>
</dbReference>
<protein>
    <submittedName>
        <fullName evidence="2">Uncharacterized protein</fullName>
    </submittedName>
</protein>
<dbReference type="InParanoid" id="F6UL22"/>
<comment type="similarity">
    <text evidence="1">Belongs to the UPF0449 family.</text>
</comment>
<organism evidence="2 3">
    <name type="scientific">Ornithorhynchus anatinus</name>
    <name type="common">Duckbill platypus</name>
    <dbReference type="NCBI Taxonomy" id="9258"/>
    <lineage>
        <taxon>Eukaryota</taxon>
        <taxon>Metazoa</taxon>
        <taxon>Chordata</taxon>
        <taxon>Craniata</taxon>
        <taxon>Vertebrata</taxon>
        <taxon>Euteleostomi</taxon>
        <taxon>Mammalia</taxon>
        <taxon>Monotremata</taxon>
        <taxon>Ornithorhynchidae</taxon>
        <taxon>Ornithorhynchus</taxon>
    </lineage>
</organism>